<evidence type="ECO:0000256" key="12">
    <source>
        <dbReference type="ARBA" id="ARBA00024326"/>
    </source>
</evidence>
<keyword evidence="7" id="KW-0865">Zymogen</keyword>
<organism evidence="13 14">
    <name type="scientific">Salipaludibacillus keqinensis</name>
    <dbReference type="NCBI Taxonomy" id="2045207"/>
    <lineage>
        <taxon>Bacteria</taxon>
        <taxon>Bacillati</taxon>
        <taxon>Bacillota</taxon>
        <taxon>Bacilli</taxon>
        <taxon>Bacillales</taxon>
        <taxon>Bacillaceae</taxon>
    </lineage>
</organism>
<evidence type="ECO:0000256" key="2">
    <source>
        <dbReference type="ARBA" id="ARBA00005189"/>
    </source>
</evidence>
<keyword evidence="4" id="KW-0444">Lipid biosynthesis</keyword>
<evidence type="ECO:0000256" key="4">
    <source>
        <dbReference type="ARBA" id="ARBA00022516"/>
    </source>
</evidence>
<name>A0A323TX91_9BACI</name>
<dbReference type="NCBIfam" id="NF002853">
    <property type="entry name" value="PRK03140.1"/>
    <property type="match status" value="1"/>
</dbReference>
<dbReference type="InterPro" id="IPR033177">
    <property type="entry name" value="PSD-B"/>
</dbReference>
<evidence type="ECO:0000256" key="10">
    <source>
        <dbReference type="ARBA" id="ARBA00023264"/>
    </source>
</evidence>
<evidence type="ECO:0000256" key="1">
    <source>
        <dbReference type="ARBA" id="ARBA00001928"/>
    </source>
</evidence>
<evidence type="ECO:0000313" key="13">
    <source>
        <dbReference type="EMBL" id="PYZ94205.1"/>
    </source>
</evidence>
<reference evidence="13 14" key="1">
    <citation type="submission" date="2017-10" db="EMBL/GenBank/DDBJ databases">
        <title>Bacillus sp. nov., a halophilic bacterium isolated from a Keqin Lake.</title>
        <authorList>
            <person name="Wang H."/>
        </authorList>
    </citation>
    <scope>NUCLEOTIDE SEQUENCE [LARGE SCALE GENOMIC DNA]</scope>
    <source>
        <strain evidence="13 14">KQ-12</strain>
    </source>
</reference>
<dbReference type="Proteomes" id="UP000248214">
    <property type="component" value="Unassembled WGS sequence"/>
</dbReference>
<evidence type="ECO:0000256" key="3">
    <source>
        <dbReference type="ARBA" id="ARBA00012243"/>
    </source>
</evidence>
<evidence type="ECO:0000256" key="11">
    <source>
        <dbReference type="ARBA" id="ARBA00023317"/>
    </source>
</evidence>
<dbReference type="EMBL" id="PDOD01000001">
    <property type="protein sequence ID" value="PYZ94205.1"/>
    <property type="molecule type" value="Genomic_DNA"/>
</dbReference>
<evidence type="ECO:0000313" key="14">
    <source>
        <dbReference type="Proteomes" id="UP000248214"/>
    </source>
</evidence>
<dbReference type="EC" id="4.1.1.65" evidence="3"/>
<keyword evidence="10" id="KW-1208">Phospholipid metabolism</keyword>
<dbReference type="OrthoDB" id="9802030at2"/>
<protein>
    <recommendedName>
        <fullName evidence="3">phosphatidylserine decarboxylase</fullName>
        <ecNumber evidence="3">4.1.1.65</ecNumber>
    </recommendedName>
</protein>
<dbReference type="GO" id="GO:0004609">
    <property type="term" value="F:phosphatidylserine decarboxylase activity"/>
    <property type="evidence" value="ECO:0007669"/>
    <property type="project" value="UniProtKB-EC"/>
</dbReference>
<evidence type="ECO:0000256" key="6">
    <source>
        <dbReference type="ARBA" id="ARBA00023098"/>
    </source>
</evidence>
<gene>
    <name evidence="13" type="ORF">CR194_01310</name>
</gene>
<keyword evidence="9" id="KW-0456">Lyase</keyword>
<dbReference type="PANTHER" id="PTHR10067:SF6">
    <property type="entry name" value="PHOSPHATIDYLSERINE DECARBOXYLASE PROENZYME, MITOCHONDRIAL"/>
    <property type="match status" value="1"/>
</dbReference>
<keyword evidence="8" id="KW-0594">Phospholipid biosynthesis</keyword>
<keyword evidence="6" id="KW-0443">Lipid metabolism</keyword>
<dbReference type="NCBIfam" id="TIGR00163">
    <property type="entry name" value="PS_decarb"/>
    <property type="match status" value="1"/>
</dbReference>
<dbReference type="Pfam" id="PF02666">
    <property type="entry name" value="PS_Dcarbxylase"/>
    <property type="match status" value="1"/>
</dbReference>
<dbReference type="InterPro" id="IPR003817">
    <property type="entry name" value="PS_Dcarbxylase"/>
</dbReference>
<comment type="pathway">
    <text evidence="12">Phospholipid metabolism; phosphatidylethanolamine biosynthesis.</text>
</comment>
<accession>A0A323TX91</accession>
<evidence type="ECO:0000256" key="5">
    <source>
        <dbReference type="ARBA" id="ARBA00022793"/>
    </source>
</evidence>
<dbReference type="AlphaFoldDB" id="A0A323TX91"/>
<dbReference type="GO" id="GO:0006646">
    <property type="term" value="P:phosphatidylethanolamine biosynthetic process"/>
    <property type="evidence" value="ECO:0007669"/>
    <property type="project" value="UniProtKB-UniPathway"/>
</dbReference>
<comment type="pathway">
    <text evidence="2">Lipid metabolism.</text>
</comment>
<proteinExistence type="predicted"/>
<sequence>MKKSLYRLMLELTHNPLYTVLLKRFSQGKLSRRVIPSFSKAFNINEEEIEKHVSQFESLSDFFSRKLKEGSREISESARDIVSPVDGVLTEAGKITKDKSFFVKGHRHSLKTMLGLDTSVKRFAEGDYCVLYLSPKDYHRIHSPCKGKITGRWALGKYSHPVNALGFRFGKEPLATNYRLITELKHDEKHVALVKVGALNVNSVHPVHVEESIDKGDDMAYFSFGSTVVLVFERNSVRFHERVLQGELTVKQGETIGTWME</sequence>
<keyword evidence="11" id="KW-0670">Pyruvate</keyword>
<dbReference type="RefSeq" id="WP_110607840.1">
    <property type="nucleotide sequence ID" value="NZ_PDOD01000001.1"/>
</dbReference>
<evidence type="ECO:0000256" key="7">
    <source>
        <dbReference type="ARBA" id="ARBA00023145"/>
    </source>
</evidence>
<dbReference type="UniPathway" id="UPA00558"/>
<evidence type="ECO:0000256" key="8">
    <source>
        <dbReference type="ARBA" id="ARBA00023209"/>
    </source>
</evidence>
<evidence type="ECO:0000256" key="9">
    <source>
        <dbReference type="ARBA" id="ARBA00023239"/>
    </source>
</evidence>
<keyword evidence="14" id="KW-1185">Reference proteome</keyword>
<dbReference type="PANTHER" id="PTHR10067">
    <property type="entry name" value="PHOSPHATIDYLSERINE DECARBOXYLASE"/>
    <property type="match status" value="1"/>
</dbReference>
<comment type="caution">
    <text evidence="13">The sequence shown here is derived from an EMBL/GenBank/DDBJ whole genome shotgun (WGS) entry which is preliminary data.</text>
</comment>
<keyword evidence="5" id="KW-0210">Decarboxylase</keyword>
<comment type="cofactor">
    <cofactor evidence="1">
        <name>pyruvate</name>
        <dbReference type="ChEBI" id="CHEBI:15361"/>
    </cofactor>
</comment>